<gene>
    <name evidence="2" type="ORF">E2C01_087216</name>
</gene>
<dbReference type="Proteomes" id="UP000324222">
    <property type="component" value="Unassembled WGS sequence"/>
</dbReference>
<reference evidence="2 3" key="1">
    <citation type="submission" date="2019-05" db="EMBL/GenBank/DDBJ databases">
        <title>Another draft genome of Portunus trituberculatus and its Hox gene families provides insights of decapod evolution.</title>
        <authorList>
            <person name="Jeong J.-H."/>
            <person name="Song I."/>
            <person name="Kim S."/>
            <person name="Choi T."/>
            <person name="Kim D."/>
            <person name="Ryu S."/>
            <person name="Kim W."/>
        </authorList>
    </citation>
    <scope>NUCLEOTIDE SEQUENCE [LARGE SCALE GENOMIC DNA]</scope>
    <source>
        <tissue evidence="2">Muscle</tissue>
    </source>
</reference>
<evidence type="ECO:0000313" key="3">
    <source>
        <dbReference type="Proteomes" id="UP000324222"/>
    </source>
</evidence>
<accession>A0A5B7JIH1</accession>
<feature type="region of interest" description="Disordered" evidence="1">
    <location>
        <begin position="23"/>
        <end position="49"/>
    </location>
</feature>
<dbReference type="EMBL" id="VSRR010090249">
    <property type="protein sequence ID" value="MPC92144.1"/>
    <property type="molecule type" value="Genomic_DNA"/>
</dbReference>
<keyword evidence="3" id="KW-1185">Reference proteome</keyword>
<proteinExistence type="predicted"/>
<protein>
    <submittedName>
        <fullName evidence="2">Uncharacterized protein</fullName>
    </submittedName>
</protein>
<evidence type="ECO:0000256" key="1">
    <source>
        <dbReference type="SAM" id="MobiDB-lite"/>
    </source>
</evidence>
<feature type="compositionally biased region" description="Basic residues" evidence="1">
    <location>
        <begin position="23"/>
        <end position="40"/>
    </location>
</feature>
<name>A0A5B7JIH1_PORTR</name>
<sequence length="49" mass="5656">MNMKTRHGTEEYVIVKVDVQGSKRHNTGARRKRLKAVSKRKGTERDESS</sequence>
<dbReference type="AlphaFoldDB" id="A0A5B7JIH1"/>
<comment type="caution">
    <text evidence="2">The sequence shown here is derived from an EMBL/GenBank/DDBJ whole genome shotgun (WGS) entry which is preliminary data.</text>
</comment>
<organism evidence="2 3">
    <name type="scientific">Portunus trituberculatus</name>
    <name type="common">Swimming crab</name>
    <name type="synonym">Neptunus trituberculatus</name>
    <dbReference type="NCBI Taxonomy" id="210409"/>
    <lineage>
        <taxon>Eukaryota</taxon>
        <taxon>Metazoa</taxon>
        <taxon>Ecdysozoa</taxon>
        <taxon>Arthropoda</taxon>
        <taxon>Crustacea</taxon>
        <taxon>Multicrustacea</taxon>
        <taxon>Malacostraca</taxon>
        <taxon>Eumalacostraca</taxon>
        <taxon>Eucarida</taxon>
        <taxon>Decapoda</taxon>
        <taxon>Pleocyemata</taxon>
        <taxon>Brachyura</taxon>
        <taxon>Eubrachyura</taxon>
        <taxon>Portunoidea</taxon>
        <taxon>Portunidae</taxon>
        <taxon>Portuninae</taxon>
        <taxon>Portunus</taxon>
    </lineage>
</organism>
<evidence type="ECO:0000313" key="2">
    <source>
        <dbReference type="EMBL" id="MPC92144.1"/>
    </source>
</evidence>